<evidence type="ECO:0000313" key="2">
    <source>
        <dbReference type="Proteomes" id="UP000315388"/>
    </source>
</evidence>
<dbReference type="RefSeq" id="WP_140905175.1">
    <property type="nucleotide sequence ID" value="NZ_JBHTMD010000007.1"/>
</dbReference>
<name>A0A502BMS9_9HYPH</name>
<reference evidence="1 2" key="1">
    <citation type="journal article" date="2003" name="Int. J. Syst. Evol. Microbiol.">
        <title>Towards a standardized format for the description of a novel species (of an established genus): Ochrobactrum gallinifaecis sp. nov.</title>
        <authorList>
            <person name="Kampfer P."/>
            <person name="Buczolits S."/>
            <person name="Albrecht A."/>
            <person name="Busse H.J."/>
            <person name="Stackebrandt E."/>
        </authorList>
    </citation>
    <scope>NUCLEOTIDE SEQUENCE [LARGE SCALE GENOMIC DNA]</scope>
    <source>
        <strain evidence="1 2">ISO 196</strain>
    </source>
</reference>
<protein>
    <submittedName>
        <fullName evidence="1">Uncharacterized protein</fullName>
    </submittedName>
</protein>
<dbReference type="OrthoDB" id="8430258at2"/>
<accession>A0A502BMS9</accession>
<comment type="caution">
    <text evidence="1">The sequence shown here is derived from an EMBL/GenBank/DDBJ whole genome shotgun (WGS) entry which is preliminary data.</text>
</comment>
<proteinExistence type="predicted"/>
<dbReference type="Proteomes" id="UP000315388">
    <property type="component" value="Unassembled WGS sequence"/>
</dbReference>
<gene>
    <name evidence="1" type="ORF">FHY56_10815</name>
</gene>
<keyword evidence="2" id="KW-1185">Reference proteome</keyword>
<evidence type="ECO:0000313" key="1">
    <source>
        <dbReference type="EMBL" id="TPF75200.1"/>
    </source>
</evidence>
<dbReference type="AlphaFoldDB" id="A0A502BMS9"/>
<organism evidence="1 2">
    <name type="scientific">Brucella gallinifaecis</name>
    <dbReference type="NCBI Taxonomy" id="215590"/>
    <lineage>
        <taxon>Bacteria</taxon>
        <taxon>Pseudomonadati</taxon>
        <taxon>Pseudomonadota</taxon>
        <taxon>Alphaproteobacteria</taxon>
        <taxon>Hyphomicrobiales</taxon>
        <taxon>Brucellaceae</taxon>
        <taxon>Brucella/Ochrobactrum group</taxon>
        <taxon>Brucella</taxon>
    </lineage>
</organism>
<dbReference type="EMBL" id="VEWJ01000006">
    <property type="protein sequence ID" value="TPF75200.1"/>
    <property type="molecule type" value="Genomic_DNA"/>
</dbReference>
<sequence>MSYLAIGHKPGVGPVVKVMRNNADDFRQVPSSNFGAYLFNSENQNISYMKEPGVFPIDGTRFPFLHGEYGFYTVGGNNSNAKQIVITQHTVGGGTVTYFLLDRMFPGDAPPIFEAKAKRHDGRFLGPSFSINSQYQIGMQYRTVIARMTDQSDGPFDSWQSRPPATQSVTNRIPSFYNYYGWCGRVTDSLALRPEHDNSYWNTASADIYYTFWDLPADQSPIPKPSAPVVAGQEVVRLDSNGLIIARPGFSVDNSSGRQRIIDSTRNPPFCIMADEISNIPAGGNYFVPAPYGVSLTESMFVDIIAGIAGRDYVVPIFDRELHNTNQNVLVTYRLDTNGVTFFNESANIAVNIRYLVYCNDLMPPSSGGNQVMRRVFNDIQIKKPGSSDTSPAFNDILLDTRFPATQILAEAFIPTDQFNESPANAMYGEVAKTIHFNGSGMLVFPKVVGVFPNVLRQSYAALYKIPSGSGAYGLSNQSVVSVLGESSLKIHISPSQATGIVWNGPNRWNYDDSFPGPLGVRYYILGVAKR</sequence>